<accession>A0AAN9NNS0</accession>
<dbReference type="EMBL" id="JAYMYS010000026">
    <property type="protein sequence ID" value="KAK7376381.1"/>
    <property type="molecule type" value="Genomic_DNA"/>
</dbReference>
<proteinExistence type="predicted"/>
<dbReference type="AlphaFoldDB" id="A0AAN9NNS0"/>
<sequence length="215" mass="24472">MWLNLLLVKGDGSLEVMKKQHSRRFSWSWLEKRRVQCYQLAHDQERQSLGVAVDEGWTCKRTLKTGKSPGRSNCVLKDAKNRPHQSPINQLLQLLELEHVPCSTDDRASTINEMKQNGENGRCNYCKSTQAIIATSSISAQAIIANSSKLEHVPSSIEDDASSINERMQIHHVLLQNEQYRETLISSLKINAFIALNCLDRHSSDHRKQAFLPPR</sequence>
<protein>
    <submittedName>
        <fullName evidence="1">Uncharacterized protein</fullName>
    </submittedName>
</protein>
<evidence type="ECO:0000313" key="1">
    <source>
        <dbReference type="EMBL" id="KAK7376381.1"/>
    </source>
</evidence>
<comment type="caution">
    <text evidence="1">The sequence shown here is derived from an EMBL/GenBank/DDBJ whole genome shotgun (WGS) entry which is preliminary data.</text>
</comment>
<gene>
    <name evidence="1" type="ORF">VNO78_34665</name>
</gene>
<dbReference type="Proteomes" id="UP001386955">
    <property type="component" value="Unassembled WGS sequence"/>
</dbReference>
<name>A0AAN9NNS0_PSOTE</name>
<organism evidence="1 2">
    <name type="scientific">Psophocarpus tetragonolobus</name>
    <name type="common">Winged bean</name>
    <name type="synonym">Dolichos tetragonolobus</name>
    <dbReference type="NCBI Taxonomy" id="3891"/>
    <lineage>
        <taxon>Eukaryota</taxon>
        <taxon>Viridiplantae</taxon>
        <taxon>Streptophyta</taxon>
        <taxon>Embryophyta</taxon>
        <taxon>Tracheophyta</taxon>
        <taxon>Spermatophyta</taxon>
        <taxon>Magnoliopsida</taxon>
        <taxon>eudicotyledons</taxon>
        <taxon>Gunneridae</taxon>
        <taxon>Pentapetalae</taxon>
        <taxon>rosids</taxon>
        <taxon>fabids</taxon>
        <taxon>Fabales</taxon>
        <taxon>Fabaceae</taxon>
        <taxon>Papilionoideae</taxon>
        <taxon>50 kb inversion clade</taxon>
        <taxon>NPAAA clade</taxon>
        <taxon>indigoferoid/millettioid clade</taxon>
        <taxon>Phaseoleae</taxon>
        <taxon>Psophocarpus</taxon>
    </lineage>
</organism>
<keyword evidence="2" id="KW-1185">Reference proteome</keyword>
<evidence type="ECO:0000313" key="2">
    <source>
        <dbReference type="Proteomes" id="UP001386955"/>
    </source>
</evidence>
<reference evidence="1 2" key="1">
    <citation type="submission" date="2024-01" db="EMBL/GenBank/DDBJ databases">
        <title>The genomes of 5 underutilized Papilionoideae crops provide insights into root nodulation and disease resistanc.</title>
        <authorList>
            <person name="Jiang F."/>
        </authorList>
    </citation>
    <scope>NUCLEOTIDE SEQUENCE [LARGE SCALE GENOMIC DNA]</scope>
    <source>
        <strain evidence="1">DUOXIRENSHENG_FW03</strain>
        <tissue evidence="1">Leaves</tissue>
    </source>
</reference>